<dbReference type="PANTHER" id="PTHR16223:SF109">
    <property type="entry name" value="BHLH DOMAIN-CONTAINING PROTEIN"/>
    <property type="match status" value="1"/>
</dbReference>
<keyword evidence="3" id="KW-0238">DNA-binding</keyword>
<keyword evidence="8" id="KW-1185">Reference proteome</keyword>
<keyword evidence="4" id="KW-0804">Transcription</keyword>
<dbReference type="GO" id="GO:0000978">
    <property type="term" value="F:RNA polymerase II cis-regulatory region sequence-specific DNA binding"/>
    <property type="evidence" value="ECO:0007669"/>
    <property type="project" value="TreeGrafter"/>
</dbReference>
<evidence type="ECO:0000313" key="7">
    <source>
        <dbReference type="EMBL" id="KAJ9543070.1"/>
    </source>
</evidence>
<dbReference type="Gene3D" id="4.10.280.10">
    <property type="entry name" value="Helix-loop-helix DNA-binding domain"/>
    <property type="match status" value="1"/>
</dbReference>
<feature type="domain" description="BHLH" evidence="6">
    <location>
        <begin position="133"/>
        <end position="182"/>
    </location>
</feature>
<dbReference type="CDD" id="cd11393">
    <property type="entry name" value="bHLH_AtbHLH_like"/>
    <property type="match status" value="1"/>
</dbReference>
<comment type="subcellular location">
    <subcellularLocation>
        <location evidence="1">Nucleus</location>
    </subcellularLocation>
</comment>
<dbReference type="GO" id="GO:0005634">
    <property type="term" value="C:nucleus"/>
    <property type="evidence" value="ECO:0007669"/>
    <property type="project" value="UniProtKB-SubCell"/>
</dbReference>
<evidence type="ECO:0000259" key="6">
    <source>
        <dbReference type="PROSITE" id="PS50888"/>
    </source>
</evidence>
<keyword evidence="5" id="KW-0539">Nucleus</keyword>
<dbReference type="InterPro" id="IPR045843">
    <property type="entry name" value="IND-like"/>
</dbReference>
<dbReference type="Proteomes" id="UP001172457">
    <property type="component" value="Chromosome 6"/>
</dbReference>
<reference evidence="7" key="1">
    <citation type="submission" date="2023-03" db="EMBL/GenBank/DDBJ databases">
        <title>Chromosome-scale reference genome and RAD-based genetic map of yellow starthistle (Centaurea solstitialis) reveal putative structural variation and QTLs associated with invader traits.</title>
        <authorList>
            <person name="Reatini B."/>
            <person name="Cang F.A."/>
            <person name="Jiang Q."/>
            <person name="Mckibben M.T.W."/>
            <person name="Barker M.S."/>
            <person name="Rieseberg L.H."/>
            <person name="Dlugosch K.M."/>
        </authorList>
    </citation>
    <scope>NUCLEOTIDE SEQUENCE</scope>
    <source>
        <strain evidence="7">CAN-66</strain>
        <tissue evidence="7">Leaf</tissue>
    </source>
</reference>
<evidence type="ECO:0000256" key="5">
    <source>
        <dbReference type="ARBA" id="ARBA00023242"/>
    </source>
</evidence>
<proteinExistence type="predicted"/>
<accession>A0AA38SVC1</accession>
<dbReference type="PROSITE" id="PS50888">
    <property type="entry name" value="BHLH"/>
    <property type="match status" value="1"/>
</dbReference>
<dbReference type="InterPro" id="IPR036638">
    <property type="entry name" value="HLH_DNA-bd_sf"/>
</dbReference>
<evidence type="ECO:0000256" key="4">
    <source>
        <dbReference type="ARBA" id="ARBA00023163"/>
    </source>
</evidence>
<dbReference type="InterPro" id="IPR045239">
    <property type="entry name" value="bHLH95_bHLH"/>
</dbReference>
<dbReference type="GO" id="GO:0046983">
    <property type="term" value="F:protein dimerization activity"/>
    <property type="evidence" value="ECO:0007669"/>
    <property type="project" value="InterPro"/>
</dbReference>
<dbReference type="Pfam" id="PF00010">
    <property type="entry name" value="HLH"/>
    <property type="match status" value="1"/>
</dbReference>
<dbReference type="SMART" id="SM00353">
    <property type="entry name" value="HLH"/>
    <property type="match status" value="1"/>
</dbReference>
<dbReference type="EMBL" id="JARYMX010000006">
    <property type="protein sequence ID" value="KAJ9543070.1"/>
    <property type="molecule type" value="Genomic_DNA"/>
</dbReference>
<dbReference type="InterPro" id="IPR011598">
    <property type="entry name" value="bHLH_dom"/>
</dbReference>
<keyword evidence="2" id="KW-0805">Transcription regulation</keyword>
<evidence type="ECO:0000256" key="2">
    <source>
        <dbReference type="ARBA" id="ARBA00023015"/>
    </source>
</evidence>
<dbReference type="GO" id="GO:0000981">
    <property type="term" value="F:DNA-binding transcription factor activity, RNA polymerase II-specific"/>
    <property type="evidence" value="ECO:0007669"/>
    <property type="project" value="TreeGrafter"/>
</dbReference>
<evidence type="ECO:0000256" key="1">
    <source>
        <dbReference type="ARBA" id="ARBA00004123"/>
    </source>
</evidence>
<gene>
    <name evidence="7" type="ORF">OSB04_022777</name>
</gene>
<comment type="caution">
    <text evidence="7">The sequence shown here is derived from an EMBL/GenBank/DDBJ whole genome shotgun (WGS) entry which is preliminary data.</text>
</comment>
<evidence type="ECO:0000256" key="3">
    <source>
        <dbReference type="ARBA" id="ARBA00023125"/>
    </source>
</evidence>
<sequence>MDEHVLQSDPSLQLSSLEGNFNYVPMLAENTLYQQHIVKTEDYDGYSVPQLMRYQQMAPYYVEYLAGNAIPNIQGEIPYDNSGIGCSFTPDGSFHSMDAHQKQGHEGLDNAAQNQPNMSASTSGVVTKSRKTYLRQKASDTDRRRRTRIAAALDALEDLLPRSKEGNKTNIVDDCIDYIKFLQLHLKELSQNRLGGIGHYLVYDNTASGPLQDKLAKLLEVNPSAAAKLLESRGLFMMPIAHN</sequence>
<protein>
    <recommendedName>
        <fullName evidence="6">BHLH domain-containing protein</fullName>
    </recommendedName>
</protein>
<name>A0AA38SVC1_9ASTR</name>
<dbReference type="AlphaFoldDB" id="A0AA38SVC1"/>
<organism evidence="7 8">
    <name type="scientific">Centaurea solstitialis</name>
    <name type="common">yellow star-thistle</name>
    <dbReference type="NCBI Taxonomy" id="347529"/>
    <lineage>
        <taxon>Eukaryota</taxon>
        <taxon>Viridiplantae</taxon>
        <taxon>Streptophyta</taxon>
        <taxon>Embryophyta</taxon>
        <taxon>Tracheophyta</taxon>
        <taxon>Spermatophyta</taxon>
        <taxon>Magnoliopsida</taxon>
        <taxon>eudicotyledons</taxon>
        <taxon>Gunneridae</taxon>
        <taxon>Pentapetalae</taxon>
        <taxon>asterids</taxon>
        <taxon>campanulids</taxon>
        <taxon>Asterales</taxon>
        <taxon>Asteraceae</taxon>
        <taxon>Carduoideae</taxon>
        <taxon>Cardueae</taxon>
        <taxon>Centaureinae</taxon>
        <taxon>Centaurea</taxon>
    </lineage>
</organism>
<dbReference type="SUPFAM" id="SSF47459">
    <property type="entry name" value="HLH, helix-loop-helix DNA-binding domain"/>
    <property type="match status" value="1"/>
</dbReference>
<dbReference type="PANTHER" id="PTHR16223">
    <property type="entry name" value="TRANSCRIPTION FACTOR BHLH83-RELATED"/>
    <property type="match status" value="1"/>
</dbReference>
<evidence type="ECO:0000313" key="8">
    <source>
        <dbReference type="Proteomes" id="UP001172457"/>
    </source>
</evidence>